<sequence>MSDCLSTLDPEYCPDLDDCHAELRALLPRGKAWEAAYNPAAILWGFWRAVAHPIQFAHQRICDIRRQFWCQSVDELYDEWLVEYGLPDACDPFPDLCAKVAALGGTQCEYYEAVAARAGWRIECSNEITDCGGLMDLMRMDCAVTGGEVYHSRLTFRVYLNDSPAYVASANGPLVMDCNVLNAVFGCDPDIGPLQCLLERIVPAHVELIYALTYPQEVLGTEAMIPVTTEDGTLIPVNR</sequence>
<comment type="caution">
    <text evidence="1">The sequence shown here is derived from an EMBL/GenBank/DDBJ whole genome shotgun (WGS) entry which is preliminary data.</text>
</comment>
<organism evidence="1 2">
    <name type="scientific">Methylobacterium thuringiense</name>
    <dbReference type="NCBI Taxonomy" id="1003091"/>
    <lineage>
        <taxon>Bacteria</taxon>
        <taxon>Pseudomonadati</taxon>
        <taxon>Pseudomonadota</taxon>
        <taxon>Alphaproteobacteria</taxon>
        <taxon>Hyphomicrobiales</taxon>
        <taxon>Methylobacteriaceae</taxon>
        <taxon>Methylobacterium</taxon>
    </lineage>
</organism>
<reference evidence="1" key="1">
    <citation type="journal article" date="2021" name="Front. Microbiol.">
        <title>Comprehensive Comparative Genomics and Phenotyping of Methylobacterium Species.</title>
        <authorList>
            <person name="Alessa O."/>
            <person name="Ogura Y."/>
            <person name="Fujitani Y."/>
            <person name="Takami H."/>
            <person name="Hayashi T."/>
            <person name="Sahin N."/>
            <person name="Tani A."/>
        </authorList>
    </citation>
    <scope>NUCLEOTIDE SEQUENCE</scope>
    <source>
        <strain evidence="1">DSM 23674</strain>
    </source>
</reference>
<dbReference type="RefSeq" id="WP_238230986.1">
    <property type="nucleotide sequence ID" value="NZ_BPRA01000004.1"/>
</dbReference>
<evidence type="ECO:0000313" key="1">
    <source>
        <dbReference type="EMBL" id="GJE54588.1"/>
    </source>
</evidence>
<keyword evidence="2" id="KW-1185">Reference proteome</keyword>
<accession>A0ABQ4TIZ8</accession>
<protein>
    <recommendedName>
        <fullName evidence="3">DUF2313 domain-containing protein</fullName>
    </recommendedName>
</protein>
<gene>
    <name evidence="1" type="ORF">EKPJFOCH_1066</name>
</gene>
<reference evidence="1" key="2">
    <citation type="submission" date="2021-08" db="EMBL/GenBank/DDBJ databases">
        <authorList>
            <person name="Tani A."/>
            <person name="Ola A."/>
            <person name="Ogura Y."/>
            <person name="Katsura K."/>
            <person name="Hayashi T."/>
        </authorList>
    </citation>
    <scope>NUCLEOTIDE SEQUENCE</scope>
    <source>
        <strain evidence="1">DSM 23674</strain>
    </source>
</reference>
<evidence type="ECO:0008006" key="3">
    <source>
        <dbReference type="Google" id="ProtNLM"/>
    </source>
</evidence>
<proteinExistence type="predicted"/>
<evidence type="ECO:0000313" key="2">
    <source>
        <dbReference type="Proteomes" id="UP001055101"/>
    </source>
</evidence>
<name>A0ABQ4TIZ8_9HYPH</name>
<dbReference type="Proteomes" id="UP001055101">
    <property type="component" value="Unassembled WGS sequence"/>
</dbReference>
<dbReference type="EMBL" id="BPRA01000004">
    <property type="protein sequence ID" value="GJE54588.1"/>
    <property type="molecule type" value="Genomic_DNA"/>
</dbReference>